<evidence type="ECO:0000313" key="2">
    <source>
        <dbReference type="Proteomes" id="UP001260715"/>
    </source>
</evidence>
<organism evidence="1 2">
    <name type="scientific">Herbaspirillum frisingense</name>
    <dbReference type="NCBI Taxonomy" id="92645"/>
    <lineage>
        <taxon>Bacteria</taxon>
        <taxon>Pseudomonadati</taxon>
        <taxon>Pseudomonadota</taxon>
        <taxon>Betaproteobacteria</taxon>
        <taxon>Burkholderiales</taxon>
        <taxon>Oxalobacteraceae</taxon>
        <taxon>Herbaspirillum</taxon>
    </lineage>
</organism>
<gene>
    <name evidence="1" type="ORF">J2W50_000684</name>
</gene>
<evidence type="ECO:0000313" key="1">
    <source>
        <dbReference type="EMBL" id="MDR6582509.1"/>
    </source>
</evidence>
<protein>
    <submittedName>
        <fullName evidence="1">Uncharacterized protein</fullName>
    </submittedName>
</protein>
<dbReference type="RefSeq" id="WP_158243285.1">
    <property type="nucleotide sequence ID" value="NZ_JAVDSJ010000001.1"/>
</dbReference>
<dbReference type="EMBL" id="JAVDSJ010000001">
    <property type="protein sequence ID" value="MDR6582509.1"/>
    <property type="molecule type" value="Genomic_DNA"/>
</dbReference>
<name>A0ABU1P9C4_9BURK</name>
<comment type="caution">
    <text evidence="1">The sequence shown here is derived from an EMBL/GenBank/DDBJ whole genome shotgun (WGS) entry which is preliminary data.</text>
</comment>
<dbReference type="Proteomes" id="UP001260715">
    <property type="component" value="Unassembled WGS sequence"/>
</dbReference>
<sequence length="47" mass="5419">MWLLVACAVARGVRRQRERARASRIIVRVMQGRMIDIIELAALSRLL</sequence>
<keyword evidence="2" id="KW-1185">Reference proteome</keyword>
<accession>A0ABU1P9C4</accession>
<proteinExistence type="predicted"/>
<reference evidence="1 2" key="1">
    <citation type="submission" date="2023-07" db="EMBL/GenBank/DDBJ databases">
        <title>Sorghum-associated microbial communities from plants grown in Nebraska, USA.</title>
        <authorList>
            <person name="Schachtman D."/>
        </authorList>
    </citation>
    <scope>NUCLEOTIDE SEQUENCE [LARGE SCALE GENOMIC DNA]</scope>
    <source>
        <strain evidence="1 2">596</strain>
    </source>
</reference>